<name>A0A371GMX0_MUCPR</name>
<dbReference type="Proteomes" id="UP000257109">
    <property type="component" value="Unassembled WGS sequence"/>
</dbReference>
<evidence type="ECO:0000313" key="3">
    <source>
        <dbReference type="Proteomes" id="UP000257109"/>
    </source>
</evidence>
<evidence type="ECO:0000313" key="2">
    <source>
        <dbReference type="EMBL" id="RDX91866.1"/>
    </source>
</evidence>
<accession>A0A371GMX0</accession>
<feature type="region of interest" description="Disordered" evidence="1">
    <location>
        <begin position="70"/>
        <end position="124"/>
    </location>
</feature>
<organism evidence="2 3">
    <name type="scientific">Mucuna pruriens</name>
    <name type="common">Velvet bean</name>
    <name type="synonym">Dolichos pruriens</name>
    <dbReference type="NCBI Taxonomy" id="157652"/>
    <lineage>
        <taxon>Eukaryota</taxon>
        <taxon>Viridiplantae</taxon>
        <taxon>Streptophyta</taxon>
        <taxon>Embryophyta</taxon>
        <taxon>Tracheophyta</taxon>
        <taxon>Spermatophyta</taxon>
        <taxon>Magnoliopsida</taxon>
        <taxon>eudicotyledons</taxon>
        <taxon>Gunneridae</taxon>
        <taxon>Pentapetalae</taxon>
        <taxon>rosids</taxon>
        <taxon>fabids</taxon>
        <taxon>Fabales</taxon>
        <taxon>Fabaceae</taxon>
        <taxon>Papilionoideae</taxon>
        <taxon>50 kb inversion clade</taxon>
        <taxon>NPAAA clade</taxon>
        <taxon>indigoferoid/millettioid clade</taxon>
        <taxon>Phaseoleae</taxon>
        <taxon>Mucuna</taxon>
    </lineage>
</organism>
<reference evidence="2" key="1">
    <citation type="submission" date="2018-05" db="EMBL/GenBank/DDBJ databases">
        <title>Draft genome of Mucuna pruriens seed.</title>
        <authorList>
            <person name="Nnadi N.E."/>
            <person name="Vos R."/>
            <person name="Hasami M.H."/>
            <person name="Devisetty U.K."/>
            <person name="Aguiy J.C."/>
        </authorList>
    </citation>
    <scope>NUCLEOTIDE SEQUENCE [LARGE SCALE GENOMIC DNA]</scope>
    <source>
        <strain evidence="2">JCA_2017</strain>
    </source>
</reference>
<comment type="caution">
    <text evidence="2">The sequence shown here is derived from an EMBL/GenBank/DDBJ whole genome shotgun (WGS) entry which is preliminary data.</text>
</comment>
<keyword evidence="3" id="KW-1185">Reference proteome</keyword>
<feature type="compositionally biased region" description="Basic and acidic residues" evidence="1">
    <location>
        <begin position="85"/>
        <end position="124"/>
    </location>
</feature>
<dbReference type="OrthoDB" id="786383at2759"/>
<evidence type="ECO:0000256" key="1">
    <source>
        <dbReference type="SAM" id="MobiDB-lite"/>
    </source>
</evidence>
<sequence>MEHFLVVVIKIKDLNLEVALHSMIMVSQQMALKPKLFSNSLCKRPPTSMDKLRARASSYIQMEEMVEREGGVSIQPIRRKNKGGKMSEDPNTRKFVKRVTEREHLRRKPETSHRRETTPKRDKP</sequence>
<feature type="non-terminal residue" evidence="2">
    <location>
        <position position="124"/>
    </location>
</feature>
<gene>
    <name evidence="2" type="ORF">CR513_26088</name>
</gene>
<proteinExistence type="predicted"/>
<dbReference type="AlphaFoldDB" id="A0A371GMX0"/>
<protein>
    <submittedName>
        <fullName evidence="2">Uncharacterized protein</fullName>
    </submittedName>
</protein>
<dbReference type="EMBL" id="QJKJ01005015">
    <property type="protein sequence ID" value="RDX91866.1"/>
    <property type="molecule type" value="Genomic_DNA"/>
</dbReference>